<keyword evidence="3 5" id="KW-0745">Spermidine biosynthesis</keyword>
<dbReference type="Gene3D" id="2.30.140.10">
    <property type="entry name" value="Spermidine synthase, tetramerisation domain"/>
    <property type="match status" value="1"/>
</dbReference>
<reference evidence="11" key="2">
    <citation type="journal article" date="2016" name="Genome Announc.">
        <title>Draft Genome Sequences of Two Novel Amoeba-Resistant Intranuclear Bacteria, 'Candidatus Berkiella cookevillensis' and 'Candidatus Berkiella aquae'.</title>
        <authorList>
            <person name="Mehari Y.T."/>
            <person name="Arivett B.A."/>
            <person name="Farone A.L."/>
            <person name="Gunderson J.H."/>
            <person name="Farone M.B."/>
        </authorList>
    </citation>
    <scope>NUCLEOTIDE SEQUENCE</scope>
    <source>
        <strain evidence="11">CC99</strain>
    </source>
</reference>
<evidence type="ECO:0000256" key="2">
    <source>
        <dbReference type="ARBA" id="ARBA00022679"/>
    </source>
</evidence>
<evidence type="ECO:0000256" key="6">
    <source>
        <dbReference type="PROSITE-ProRule" id="PRU00354"/>
    </source>
</evidence>
<dbReference type="PANTHER" id="PTHR11558:SF11">
    <property type="entry name" value="SPERMIDINE SYNTHASE"/>
    <property type="match status" value="1"/>
</dbReference>
<evidence type="ECO:0000256" key="7">
    <source>
        <dbReference type="RuleBase" id="RU003836"/>
    </source>
</evidence>
<feature type="binding site" evidence="5">
    <location>
        <position position="35"/>
    </location>
    <ligand>
        <name>S-methyl-5'-thioadenosine</name>
        <dbReference type="ChEBI" id="CHEBI:17509"/>
    </ligand>
</feature>
<comment type="subunit">
    <text evidence="5">Homodimer or homotetramer.</text>
</comment>
<dbReference type="RefSeq" id="WP_057624369.1">
    <property type="nucleotide sequence ID" value="NZ_LKHV02000001.1"/>
</dbReference>
<dbReference type="HAMAP" id="MF_00198">
    <property type="entry name" value="Spermidine_synth"/>
    <property type="match status" value="1"/>
</dbReference>
<dbReference type="InterPro" id="IPR001045">
    <property type="entry name" value="Spermi_synthase"/>
</dbReference>
<dbReference type="Proteomes" id="UP000051494">
    <property type="component" value="Unassembled WGS sequence"/>
</dbReference>
<dbReference type="GO" id="GO:0005829">
    <property type="term" value="C:cytosol"/>
    <property type="evidence" value="ECO:0007669"/>
    <property type="project" value="TreeGrafter"/>
</dbReference>
<dbReference type="Pfam" id="PF17284">
    <property type="entry name" value="Spermine_synt_N"/>
    <property type="match status" value="1"/>
</dbReference>
<comment type="caution">
    <text evidence="10">The sequence shown here is derived from an EMBL/GenBank/DDBJ whole genome shotgun (WGS) entry which is preliminary data.</text>
</comment>
<dbReference type="AlphaFoldDB" id="A0A0Q9YE72"/>
<dbReference type="InterPro" id="IPR030374">
    <property type="entry name" value="PABS"/>
</dbReference>
<dbReference type="OrthoDB" id="9793120at2"/>
<dbReference type="InterPro" id="IPR029063">
    <property type="entry name" value="SAM-dependent_MTases_sf"/>
</dbReference>
<evidence type="ECO:0000313" key="10">
    <source>
        <dbReference type="EMBL" id="KRG18781.1"/>
    </source>
</evidence>
<reference evidence="11" key="3">
    <citation type="submission" date="2021-06" db="EMBL/GenBank/DDBJ databases">
        <title>Genomic Description and Analysis of Intracellular Bacteria, Candidatus Berkiella cookevillensis and Candidatus Berkiella aquae.</title>
        <authorList>
            <person name="Kidane D.T."/>
            <person name="Mehari Y.T."/>
            <person name="Rice F.C."/>
            <person name="Arivett B.A."/>
            <person name="Farone A.L."/>
            <person name="Berk S.G."/>
            <person name="Farone M.B."/>
        </authorList>
    </citation>
    <scope>NUCLEOTIDE SEQUENCE</scope>
    <source>
        <strain evidence="11">CC99</strain>
    </source>
</reference>
<dbReference type="SUPFAM" id="SSF53335">
    <property type="entry name" value="S-adenosyl-L-methionine-dependent methyltransferases"/>
    <property type="match status" value="1"/>
</dbReference>
<keyword evidence="12" id="KW-1185">Reference proteome</keyword>
<dbReference type="NCBIfam" id="TIGR00417">
    <property type="entry name" value="speE"/>
    <property type="match status" value="1"/>
</dbReference>
<feature type="active site" description="Proton acceptor" evidence="5 6">
    <location>
        <position position="159"/>
    </location>
</feature>
<evidence type="ECO:0000313" key="11">
    <source>
        <dbReference type="EMBL" id="MCS5709696.1"/>
    </source>
</evidence>
<proteinExistence type="inferred from homology"/>
<comment type="pathway">
    <text evidence="5">Amine and polyamine biosynthesis; spermidine biosynthesis; spermidine from putrescine: step 1/1.</text>
</comment>
<evidence type="ECO:0000256" key="4">
    <source>
        <dbReference type="ARBA" id="ARBA00023115"/>
    </source>
</evidence>
<comment type="function">
    <text evidence="5">Catalyzes the irreversible transfer of a propylamine group from the amino donor S-adenosylmethioninamine (decarboxy-AdoMet) to putrescine (1,4-diaminobutane) to yield spermidine.</text>
</comment>
<dbReference type="Gene3D" id="3.40.50.150">
    <property type="entry name" value="Vaccinia Virus protein VP39"/>
    <property type="match status" value="1"/>
</dbReference>
<comment type="similarity">
    <text evidence="1 5 7">Belongs to the spermidine/spermine synthase family.</text>
</comment>
<dbReference type="PANTHER" id="PTHR11558">
    <property type="entry name" value="SPERMIDINE/SPERMINE SYNTHASE"/>
    <property type="match status" value="1"/>
</dbReference>
<dbReference type="NCBIfam" id="NF002010">
    <property type="entry name" value="PRK00811.1"/>
    <property type="match status" value="1"/>
</dbReference>
<dbReference type="EMBL" id="LKHV01000005">
    <property type="protein sequence ID" value="KRG18781.1"/>
    <property type="molecule type" value="Genomic_DNA"/>
</dbReference>
<feature type="binding site" evidence="5">
    <location>
        <begin position="140"/>
        <end position="141"/>
    </location>
    <ligand>
        <name>S-methyl-5'-thioadenosine</name>
        <dbReference type="ChEBI" id="CHEBI:17509"/>
    </ligand>
</feature>
<dbReference type="EC" id="2.5.1.16" evidence="5"/>
<dbReference type="CDD" id="cd02440">
    <property type="entry name" value="AdoMet_MTases"/>
    <property type="match status" value="1"/>
</dbReference>
<dbReference type="Pfam" id="PF01564">
    <property type="entry name" value="Spermine_synth"/>
    <property type="match status" value="1"/>
</dbReference>
<dbReference type="UniPathway" id="UPA00248">
    <property type="reaction ID" value="UER00314"/>
</dbReference>
<comment type="catalytic activity">
    <reaction evidence="5 8">
        <text>S-adenosyl 3-(methylsulfanyl)propylamine + putrescine = S-methyl-5'-thioadenosine + spermidine + H(+)</text>
        <dbReference type="Rhea" id="RHEA:12721"/>
        <dbReference type="ChEBI" id="CHEBI:15378"/>
        <dbReference type="ChEBI" id="CHEBI:17509"/>
        <dbReference type="ChEBI" id="CHEBI:57443"/>
        <dbReference type="ChEBI" id="CHEBI:57834"/>
        <dbReference type="ChEBI" id="CHEBI:326268"/>
        <dbReference type="EC" id="2.5.1.16"/>
    </reaction>
</comment>
<name>A0A0Q9YE72_9GAMM</name>
<evidence type="ECO:0000256" key="3">
    <source>
        <dbReference type="ARBA" id="ARBA00023066"/>
    </source>
</evidence>
<feature type="domain" description="PABS" evidence="9">
    <location>
        <begin position="5"/>
        <end position="240"/>
    </location>
</feature>
<dbReference type="PROSITE" id="PS01330">
    <property type="entry name" value="PABS_1"/>
    <property type="match status" value="1"/>
</dbReference>
<dbReference type="InterPro" id="IPR035246">
    <property type="entry name" value="Spermidine_synt_N"/>
</dbReference>
<feature type="binding site" evidence="5">
    <location>
        <position position="66"/>
    </location>
    <ligand>
        <name>spermidine</name>
        <dbReference type="ChEBI" id="CHEBI:57834"/>
    </ligand>
</feature>
<dbReference type="InterPro" id="IPR030373">
    <property type="entry name" value="PABS_CS"/>
</dbReference>
<dbReference type="InterPro" id="IPR037163">
    <property type="entry name" value="Spermidine_synt_N_sf"/>
</dbReference>
<evidence type="ECO:0000256" key="1">
    <source>
        <dbReference type="ARBA" id="ARBA00007867"/>
    </source>
</evidence>
<dbReference type="PATRIC" id="fig|1590042.3.peg.1280"/>
<organism evidence="10">
    <name type="scientific">Candidatus Berkiella cookevillensis</name>
    <dbReference type="NCBI Taxonomy" id="437022"/>
    <lineage>
        <taxon>Bacteria</taxon>
        <taxon>Pseudomonadati</taxon>
        <taxon>Pseudomonadota</taxon>
        <taxon>Gammaproteobacteria</taxon>
        <taxon>Candidatus Berkiellales</taxon>
        <taxon>Candidatus Berkiellaceae</taxon>
        <taxon>Candidatus Berkiella</taxon>
    </lineage>
</organism>
<dbReference type="STRING" id="437022.CC99x_01262"/>
<feature type="binding site" evidence="5">
    <location>
        <position position="166"/>
    </location>
    <ligand>
        <name>S-methyl-5'-thioadenosine</name>
        <dbReference type="ChEBI" id="CHEBI:17509"/>
    </ligand>
</feature>
<evidence type="ECO:0000256" key="8">
    <source>
        <dbReference type="RuleBase" id="RU003837"/>
    </source>
</evidence>
<feature type="binding site" evidence="5">
    <location>
        <position position="109"/>
    </location>
    <ligand>
        <name>S-methyl-5'-thioadenosine</name>
        <dbReference type="ChEBI" id="CHEBI:17509"/>
    </ligand>
</feature>
<feature type="binding site" evidence="5">
    <location>
        <position position="90"/>
    </location>
    <ligand>
        <name>spermidine</name>
        <dbReference type="ChEBI" id="CHEBI:57834"/>
    </ligand>
</feature>
<reference evidence="10" key="1">
    <citation type="submission" date="2015-09" db="EMBL/GenBank/DDBJ databases">
        <title>Draft Genome Sequences of Two Novel Amoeba-resistant Intranuclear Bacteria, Candidatus Berkiella cookevillensis and Candidatus Berkiella aquae.</title>
        <authorList>
            <person name="Mehari Y.T."/>
            <person name="Arivett B.A."/>
            <person name="Farone A.L."/>
            <person name="Gunderson J.H."/>
            <person name="Farone M.B."/>
        </authorList>
    </citation>
    <scope>NUCLEOTIDE SEQUENCE [LARGE SCALE GENOMIC DNA]</scope>
    <source>
        <strain evidence="10">CC99</strain>
    </source>
</reference>
<feature type="binding site" evidence="5">
    <location>
        <begin position="159"/>
        <end position="162"/>
    </location>
    <ligand>
        <name>spermidine</name>
        <dbReference type="ChEBI" id="CHEBI:57834"/>
    </ligand>
</feature>
<sequence length="282" mass="32198">MLNQSEWFTEVNDNYGLAFSLKIKEKCTEIQSPFQSVAIYETTDFGYLMTIDDIIMLTSRDNFLYHEMLVHPALFTHPNPKNIAIIGGGDCGSLREALKHPVDSVIQIEIDEVVTQLAEKYFPELCESNHDPRAQLLFIDGIRWMQEAKDQSLDVIIVDSTDPLGPAVGLFNQAFYEQCHRVLKPNGILVQQSESPILHQSLQKDMREAMFQAGFPHLLTLPFPQPVYPSGWFSCTMASKLPSFSDFRRDTALLKKLNTQYYQFEVHEAGLHPVPFLKALER</sequence>
<evidence type="ECO:0000313" key="12">
    <source>
        <dbReference type="Proteomes" id="UP000051494"/>
    </source>
</evidence>
<protein>
    <recommendedName>
        <fullName evidence="5">Polyamine aminopropyltransferase</fullName>
    </recommendedName>
    <alternativeName>
        <fullName evidence="5">Putrescine aminopropyltransferase</fullName>
        <shortName evidence="5">PAPT</shortName>
    </alternativeName>
    <alternativeName>
        <fullName evidence="5">Spermidine synthase</fullName>
        <shortName evidence="5">SPDS</shortName>
        <shortName evidence="5">SPDSY</shortName>
        <ecNumber evidence="5">2.5.1.16</ecNumber>
    </alternativeName>
</protein>
<accession>A0A0Q9YE72</accession>
<dbReference type="PROSITE" id="PS51006">
    <property type="entry name" value="PABS_2"/>
    <property type="match status" value="1"/>
</dbReference>
<evidence type="ECO:0000259" key="9">
    <source>
        <dbReference type="PROSITE" id="PS51006"/>
    </source>
</evidence>
<keyword evidence="4 5" id="KW-0620">Polyamine biosynthesis</keyword>
<gene>
    <name evidence="5 10" type="primary">speE</name>
    <name evidence="11" type="ORF">CC99x_012390</name>
    <name evidence="10" type="ORF">CC99x_01262</name>
</gene>
<keyword evidence="2 5" id="KW-0808">Transferase</keyword>
<dbReference type="GO" id="GO:0004766">
    <property type="term" value="F:spermidine synthase activity"/>
    <property type="evidence" value="ECO:0007669"/>
    <property type="project" value="UniProtKB-UniRule"/>
</dbReference>
<evidence type="ECO:0000256" key="5">
    <source>
        <dbReference type="HAMAP-Rule" id="MF_00198"/>
    </source>
</evidence>
<dbReference type="EMBL" id="LKHV02000001">
    <property type="protein sequence ID" value="MCS5709696.1"/>
    <property type="molecule type" value="Genomic_DNA"/>
</dbReference>
<dbReference type="GO" id="GO:0008295">
    <property type="term" value="P:spermidine biosynthetic process"/>
    <property type="evidence" value="ECO:0007669"/>
    <property type="project" value="UniProtKB-UniRule"/>
</dbReference>